<protein>
    <recommendedName>
        <fullName evidence="3">Rho-binding antiterminator</fullName>
    </recommendedName>
</protein>
<proteinExistence type="predicted"/>
<dbReference type="EMBL" id="SRPF01000002">
    <property type="protein sequence ID" value="TGN40117.1"/>
    <property type="molecule type" value="Genomic_DNA"/>
</dbReference>
<evidence type="ECO:0008006" key="3">
    <source>
        <dbReference type="Google" id="ProtNLM"/>
    </source>
</evidence>
<accession>A0A4Z1BK84</accession>
<sequence>MPPSFTNGESPPVSCEIQALLREYLTSSRLAEIVYRDDAGQIQTTHDMIRDLFGRAGQDFMLLGRGQMLRLDHVLSLDGRLLSPPSSF</sequence>
<dbReference type="Proteomes" id="UP000298325">
    <property type="component" value="Unassembled WGS sequence"/>
</dbReference>
<dbReference type="AlphaFoldDB" id="A0A4Z1BK84"/>
<dbReference type="RefSeq" id="WP_135802778.1">
    <property type="nucleotide sequence ID" value="NZ_SRPF01000002.1"/>
</dbReference>
<reference evidence="1 2" key="1">
    <citation type="submission" date="2019-04" db="EMBL/GenBank/DDBJ databases">
        <authorList>
            <person name="Park S."/>
            <person name="Yoon J.-H."/>
        </authorList>
    </citation>
    <scope>NUCLEOTIDE SEQUENCE [LARGE SCALE GENOMIC DNA]</scope>
    <source>
        <strain evidence="1 2">HJM-18</strain>
    </source>
</reference>
<evidence type="ECO:0000313" key="1">
    <source>
        <dbReference type="EMBL" id="TGN40117.1"/>
    </source>
</evidence>
<name>A0A4Z1BK84_9GAMM</name>
<evidence type="ECO:0000313" key="2">
    <source>
        <dbReference type="Proteomes" id="UP000298325"/>
    </source>
</evidence>
<gene>
    <name evidence="1" type="ORF">E5Q11_07435</name>
</gene>
<comment type="caution">
    <text evidence="1">The sequence shown here is derived from an EMBL/GenBank/DDBJ whole genome shotgun (WGS) entry which is preliminary data.</text>
</comment>
<keyword evidence="2" id="KW-1185">Reference proteome</keyword>
<organism evidence="1 2">
    <name type="scientific">Marinobacter confluentis</name>
    <dbReference type="NCBI Taxonomy" id="1697557"/>
    <lineage>
        <taxon>Bacteria</taxon>
        <taxon>Pseudomonadati</taxon>
        <taxon>Pseudomonadota</taxon>
        <taxon>Gammaproteobacteria</taxon>
        <taxon>Pseudomonadales</taxon>
        <taxon>Marinobacteraceae</taxon>
        <taxon>Marinobacter</taxon>
    </lineage>
</organism>
<dbReference type="OrthoDB" id="5344363at2"/>